<dbReference type="Proteomes" id="UP000005431">
    <property type="component" value="Segment"/>
</dbReference>
<accession>G9FH60</accession>
<protein>
    <submittedName>
        <fullName evidence="2">Uncharacterized protein</fullName>
    </submittedName>
</protein>
<dbReference type="KEGG" id="vg:11541411"/>
<feature type="compositionally biased region" description="Polar residues" evidence="1">
    <location>
        <begin position="1"/>
        <end position="12"/>
    </location>
</feature>
<evidence type="ECO:0000313" key="2">
    <source>
        <dbReference type="EMBL" id="AEV51949.1"/>
    </source>
</evidence>
<organism evidence="2 3">
    <name type="scientific">Rhodococcus phage REQ3</name>
    <dbReference type="NCBI Taxonomy" id="1109714"/>
    <lineage>
        <taxon>Viruses</taxon>
        <taxon>Duplodnaviria</taxon>
        <taxon>Heunggongvirae</taxon>
        <taxon>Uroviricota</taxon>
        <taxon>Caudoviricetes</taxon>
        <taxon>Caudoviricetes incertae sedis</taxon>
        <taxon>Wodongavirus</taxon>
        <taxon>Wodongavirus REQ3</taxon>
    </lineage>
</organism>
<proteinExistence type="predicted"/>
<dbReference type="EMBL" id="JN116824">
    <property type="protein sequence ID" value="AEV51949.1"/>
    <property type="molecule type" value="Genomic_DNA"/>
</dbReference>
<evidence type="ECO:0000313" key="3">
    <source>
        <dbReference type="Proteomes" id="UP000005431"/>
    </source>
</evidence>
<dbReference type="GeneID" id="11541411"/>
<evidence type="ECO:0000256" key="1">
    <source>
        <dbReference type="SAM" id="MobiDB-lite"/>
    </source>
</evidence>
<dbReference type="RefSeq" id="YP_005087205.1">
    <property type="nucleotide sequence ID" value="NC_016654.1"/>
</dbReference>
<reference evidence="2 3" key="1">
    <citation type="submission" date="2011-06" db="EMBL/GenBank/DDBJ databases">
        <title>Two lysogenic phages can make up a single lytic phage.</title>
        <authorList>
            <person name="Petrovski S."/>
        </authorList>
    </citation>
    <scope>NUCLEOTIDE SEQUENCE [LARGE SCALE GENOMIC DNA]</scope>
</reference>
<sequence>MELEPSTQQHNPGGSMKPSHALPPPVDGLESDIDVVARFANAIVESVHTTDPRELLHELAILAEGSPARTAQIMMALAAWVNIDEPLSVRGARVEAITAPAQGRAA</sequence>
<feature type="region of interest" description="Disordered" evidence="1">
    <location>
        <begin position="1"/>
        <end position="28"/>
    </location>
</feature>
<name>G9FH60_9CAUD</name>
<keyword evidence="3" id="KW-1185">Reference proteome</keyword>